<gene>
    <name evidence="3" type="ORF">EZ216_13700</name>
</gene>
<feature type="region of interest" description="Disordered" evidence="1">
    <location>
        <begin position="1060"/>
        <end position="1095"/>
    </location>
</feature>
<protein>
    <submittedName>
        <fullName evidence="3">Efflux RND transporter permease subunit</fullName>
    </submittedName>
</protein>
<keyword evidence="4" id="KW-1185">Reference proteome</keyword>
<dbReference type="Gene3D" id="3.30.70.1430">
    <property type="entry name" value="Multidrug efflux transporter AcrB pore domain"/>
    <property type="match status" value="2"/>
</dbReference>
<sequence length="1095" mass="119071">MWFTRVSLKNPVFATMLMLALVVLGLFSLQRLNVDQFPNIDFPVVVVQTEYPGASPEVVESEVTKKVEEGVNSIAGINALTSRSYENQSVVIIEFQLHIDGRKAAEDVREKVAAIRPSFRTEVKEPRVLRFDPASRAIWSVAVLPDTAKGAKAMGPVELTNWADQVLKKRLENVRGVGSVTLVGGSKREINVYLNPQAMEAFGITADQVVAAVRNESQDLPVGAIRSLAQDRVVQIDARMQRPEDFGGIIVTRRGNAPVRLDQVARINDGAQELDSLALYNGSRTLLLSVQKAQDENTISVTDGLKQTIAEMQAQLPPGVRLEPIQDASRPIRVAVENVRKTLIEGAVLTVLIVFLFLNSWRSTVITGLTLPIALIGTFLFMYAFGFSVNMVTLMALSLCVGLLIDDAIVVRENIVRHVQMGKSPYQASLDGTQEIGLAVLATTFSIVAVFLPIGFMGGIIGKFFHEFGITIVAAVMISMFVSFTLDPMLSSIWHDPEIDRHSHSVRPELVEGSAEPFDKPRANGWYDKTIGRVTGWFDRATESLAQGYQSLLRWSLSHKLVTLLAAAGIFVTSIFMVPLLGTEFVPKADYSETSVNFYTPVGSSLEVTEAKARQVEAILRELPEVKYTLSTINTGAAAGKIYASVYVRLVDRKERTRNVDQLSGVLRKRLESVPGITVTHVGLVDAVGGNKQVEFSLLGPDQKELERLARLVMERIRGIPGLVDLDSSVKPDKPTIQVQVKRDSASDLGLSVGRIGAALRTLVAGETVGNWRAPDDQTYDVNVRLAPEARVSPQQLDRLPFATGTNTDGTSRVVRLNQVAEVREGTGPNQVNRRDLTREVAINANTAGRAAGEVSADIRKVMDGIALPPGYRYQFSGSAKNMAESFGYAVSALAMAIIFIYMILASQFKSFLQPLALMTSLPLTLIGVVLALMTFGSTLSMFSIIGIVMLMGLVTKNAILLVDFAIRAREEGVPRAEALLLAARVRLRPILMTTLAMIFGMVPLAFALSEGSEQRAPMGQAVIGGVITSSLLTLVVVPVVYCYLDDLAAWLRRKSSVRPEPFDRAQDRPVEGPALQGGGGGAQPVPASKIDGLS</sequence>
<name>A0A4Z0BPH7_9BURK</name>
<evidence type="ECO:0000256" key="2">
    <source>
        <dbReference type="SAM" id="Phobius"/>
    </source>
</evidence>
<evidence type="ECO:0000313" key="3">
    <source>
        <dbReference type="EMBL" id="TFZ00158.1"/>
    </source>
</evidence>
<feature type="compositionally biased region" description="Basic and acidic residues" evidence="1">
    <location>
        <begin position="1061"/>
        <end position="1071"/>
    </location>
</feature>
<dbReference type="RefSeq" id="WP_135250345.1">
    <property type="nucleotide sequence ID" value="NZ_SMLK01000004.1"/>
</dbReference>
<dbReference type="EMBL" id="SMLK01000004">
    <property type="protein sequence ID" value="TFZ00158.1"/>
    <property type="molecule type" value="Genomic_DNA"/>
</dbReference>
<dbReference type="Gene3D" id="3.30.2090.10">
    <property type="entry name" value="Multidrug efflux transporter AcrB TolC docking domain, DN and DC subdomains"/>
    <property type="match status" value="2"/>
</dbReference>
<dbReference type="InterPro" id="IPR001036">
    <property type="entry name" value="Acrflvin-R"/>
</dbReference>
<dbReference type="Gene3D" id="1.20.1640.10">
    <property type="entry name" value="Multidrug efflux transporter AcrB transmembrane domain"/>
    <property type="match status" value="2"/>
</dbReference>
<feature type="transmembrane region" description="Helical" evidence="2">
    <location>
        <begin position="561"/>
        <end position="582"/>
    </location>
</feature>
<feature type="transmembrane region" description="Helical" evidence="2">
    <location>
        <begin position="1022"/>
        <end position="1045"/>
    </location>
</feature>
<feature type="transmembrane region" description="Helical" evidence="2">
    <location>
        <begin position="391"/>
        <end position="415"/>
    </location>
</feature>
<comment type="caution">
    <text evidence="3">The sequence shown here is derived from an EMBL/GenBank/DDBJ whole genome shotgun (WGS) entry which is preliminary data.</text>
</comment>
<keyword evidence="2" id="KW-1133">Transmembrane helix</keyword>
<dbReference type="AlphaFoldDB" id="A0A4Z0BPH7"/>
<feature type="transmembrane region" description="Helical" evidence="2">
    <location>
        <begin position="365"/>
        <end position="385"/>
    </location>
</feature>
<dbReference type="SUPFAM" id="SSF82693">
    <property type="entry name" value="Multidrug efflux transporter AcrB pore domain, PN1, PN2, PC1 and PC2 subdomains"/>
    <property type="match status" value="3"/>
</dbReference>
<feature type="transmembrane region" description="Helical" evidence="2">
    <location>
        <begin position="988"/>
        <end position="1010"/>
    </location>
</feature>
<dbReference type="PANTHER" id="PTHR32063">
    <property type="match status" value="1"/>
</dbReference>
<proteinExistence type="predicted"/>
<feature type="transmembrane region" description="Helical" evidence="2">
    <location>
        <begin position="468"/>
        <end position="486"/>
    </location>
</feature>
<dbReference type="InterPro" id="IPR027463">
    <property type="entry name" value="AcrB_DN_DC_subdom"/>
</dbReference>
<feature type="transmembrane region" description="Helical" evidence="2">
    <location>
        <begin position="342"/>
        <end position="358"/>
    </location>
</feature>
<dbReference type="GO" id="GO:0042910">
    <property type="term" value="F:xenobiotic transmembrane transporter activity"/>
    <property type="evidence" value="ECO:0007669"/>
    <property type="project" value="TreeGrafter"/>
</dbReference>
<dbReference type="Gene3D" id="3.30.70.1440">
    <property type="entry name" value="Multidrug efflux transporter AcrB pore domain"/>
    <property type="match status" value="1"/>
</dbReference>
<evidence type="ECO:0000256" key="1">
    <source>
        <dbReference type="SAM" id="MobiDB-lite"/>
    </source>
</evidence>
<keyword evidence="2" id="KW-0472">Membrane</keyword>
<dbReference type="PANTHER" id="PTHR32063:SF0">
    <property type="entry name" value="SWARMING MOTILITY PROTEIN SWRC"/>
    <property type="match status" value="1"/>
</dbReference>
<reference evidence="3 4" key="1">
    <citation type="submission" date="2019-03" db="EMBL/GenBank/DDBJ databases">
        <title>Ramlibacter sp. 18x22-1, whole genome shotgun sequence.</title>
        <authorList>
            <person name="Zhang X."/>
            <person name="Feng G."/>
            <person name="Zhu H."/>
        </authorList>
    </citation>
    <scope>NUCLEOTIDE SEQUENCE [LARGE SCALE GENOMIC DNA]</scope>
    <source>
        <strain evidence="3 4">18x22-1</strain>
    </source>
</reference>
<dbReference type="Proteomes" id="UP000297839">
    <property type="component" value="Unassembled WGS sequence"/>
</dbReference>
<dbReference type="SUPFAM" id="SSF82714">
    <property type="entry name" value="Multidrug efflux transporter AcrB TolC docking domain, DN and DC subdomains"/>
    <property type="match status" value="2"/>
</dbReference>
<accession>A0A4Z0BPH7</accession>
<dbReference type="GO" id="GO:0005886">
    <property type="term" value="C:plasma membrane"/>
    <property type="evidence" value="ECO:0007669"/>
    <property type="project" value="TreeGrafter"/>
</dbReference>
<keyword evidence="2" id="KW-0812">Transmembrane</keyword>
<feature type="transmembrane region" description="Helical" evidence="2">
    <location>
        <begin position="942"/>
        <end position="967"/>
    </location>
</feature>
<organism evidence="3 4">
    <name type="scientific">Ramlibacter humi</name>
    <dbReference type="NCBI Taxonomy" id="2530451"/>
    <lineage>
        <taxon>Bacteria</taxon>
        <taxon>Pseudomonadati</taxon>
        <taxon>Pseudomonadota</taxon>
        <taxon>Betaproteobacteria</taxon>
        <taxon>Burkholderiales</taxon>
        <taxon>Comamonadaceae</taxon>
        <taxon>Ramlibacter</taxon>
    </lineage>
</organism>
<dbReference type="Gene3D" id="3.30.70.1320">
    <property type="entry name" value="Multidrug efflux transporter AcrB pore domain like"/>
    <property type="match status" value="1"/>
</dbReference>
<feature type="transmembrane region" description="Helical" evidence="2">
    <location>
        <begin position="887"/>
        <end position="905"/>
    </location>
</feature>
<dbReference type="Pfam" id="PF00873">
    <property type="entry name" value="ACR_tran"/>
    <property type="match status" value="1"/>
</dbReference>
<feature type="transmembrane region" description="Helical" evidence="2">
    <location>
        <begin position="12"/>
        <end position="29"/>
    </location>
</feature>
<dbReference type="PRINTS" id="PR00702">
    <property type="entry name" value="ACRIFLAVINRP"/>
</dbReference>
<evidence type="ECO:0000313" key="4">
    <source>
        <dbReference type="Proteomes" id="UP000297839"/>
    </source>
</evidence>
<dbReference type="SUPFAM" id="SSF82866">
    <property type="entry name" value="Multidrug efflux transporter AcrB transmembrane domain"/>
    <property type="match status" value="2"/>
</dbReference>
<dbReference type="OrthoDB" id="9177212at2"/>
<feature type="transmembrane region" description="Helical" evidence="2">
    <location>
        <begin position="436"/>
        <end position="462"/>
    </location>
</feature>